<evidence type="ECO:0000313" key="4">
    <source>
        <dbReference type="Proteomes" id="UP000218334"/>
    </source>
</evidence>
<dbReference type="Gene3D" id="1.20.58.2130">
    <property type="match status" value="1"/>
</dbReference>
<dbReference type="EMBL" id="KZ293438">
    <property type="protein sequence ID" value="PBK66903.1"/>
    <property type="molecule type" value="Genomic_DNA"/>
</dbReference>
<proteinExistence type="predicted"/>
<dbReference type="STRING" id="1076256.A0A2H3BSP7"/>
<feature type="region of interest" description="Disordered" evidence="1">
    <location>
        <begin position="340"/>
        <end position="378"/>
    </location>
</feature>
<feature type="region of interest" description="Disordered" evidence="1">
    <location>
        <begin position="394"/>
        <end position="420"/>
    </location>
</feature>
<accession>A0A2H3BSP7</accession>
<feature type="region of interest" description="Disordered" evidence="1">
    <location>
        <begin position="185"/>
        <end position="214"/>
    </location>
</feature>
<feature type="domain" description="DNA replication regulator Sld3 C-terminal" evidence="2">
    <location>
        <begin position="160"/>
        <end position="395"/>
    </location>
</feature>
<organism evidence="3 4">
    <name type="scientific">Armillaria solidipes</name>
    <dbReference type="NCBI Taxonomy" id="1076256"/>
    <lineage>
        <taxon>Eukaryota</taxon>
        <taxon>Fungi</taxon>
        <taxon>Dikarya</taxon>
        <taxon>Basidiomycota</taxon>
        <taxon>Agaricomycotina</taxon>
        <taxon>Agaricomycetes</taxon>
        <taxon>Agaricomycetidae</taxon>
        <taxon>Agaricales</taxon>
        <taxon>Marasmiineae</taxon>
        <taxon>Physalacriaceae</taxon>
        <taxon>Armillaria</taxon>
    </lineage>
</organism>
<gene>
    <name evidence="3" type="ORF">ARMSODRAFT_938608</name>
</gene>
<keyword evidence="4" id="KW-1185">Reference proteome</keyword>
<feature type="region of interest" description="Disordered" evidence="1">
    <location>
        <begin position="480"/>
        <end position="509"/>
    </location>
</feature>
<dbReference type="Pfam" id="PF08639">
    <property type="entry name" value="Sld3_STD"/>
    <property type="match status" value="1"/>
</dbReference>
<feature type="compositionally biased region" description="Basic residues" evidence="1">
    <location>
        <begin position="198"/>
        <end position="209"/>
    </location>
</feature>
<reference evidence="4" key="1">
    <citation type="journal article" date="2017" name="Nat. Ecol. Evol.">
        <title>Genome expansion and lineage-specific genetic innovations in the forest pathogenic fungi Armillaria.</title>
        <authorList>
            <person name="Sipos G."/>
            <person name="Prasanna A.N."/>
            <person name="Walter M.C."/>
            <person name="O'Connor E."/>
            <person name="Balint B."/>
            <person name="Krizsan K."/>
            <person name="Kiss B."/>
            <person name="Hess J."/>
            <person name="Varga T."/>
            <person name="Slot J."/>
            <person name="Riley R."/>
            <person name="Boka B."/>
            <person name="Rigling D."/>
            <person name="Barry K."/>
            <person name="Lee J."/>
            <person name="Mihaltcheva S."/>
            <person name="LaButti K."/>
            <person name="Lipzen A."/>
            <person name="Waldron R."/>
            <person name="Moloney N.M."/>
            <person name="Sperisen C."/>
            <person name="Kredics L."/>
            <person name="Vagvoelgyi C."/>
            <person name="Patrignani A."/>
            <person name="Fitzpatrick D."/>
            <person name="Nagy I."/>
            <person name="Doyle S."/>
            <person name="Anderson J.B."/>
            <person name="Grigoriev I.V."/>
            <person name="Gueldener U."/>
            <person name="Muensterkoetter M."/>
            <person name="Nagy L.G."/>
        </authorList>
    </citation>
    <scope>NUCLEOTIDE SEQUENCE [LARGE SCALE GENOMIC DNA]</scope>
    <source>
        <strain evidence="4">28-4</strain>
    </source>
</reference>
<feature type="compositionally biased region" description="Basic and acidic residues" evidence="1">
    <location>
        <begin position="400"/>
        <end position="410"/>
    </location>
</feature>
<evidence type="ECO:0000256" key="1">
    <source>
        <dbReference type="SAM" id="MobiDB-lite"/>
    </source>
</evidence>
<feature type="region of interest" description="Disordered" evidence="1">
    <location>
        <begin position="290"/>
        <end position="315"/>
    </location>
</feature>
<evidence type="ECO:0000313" key="3">
    <source>
        <dbReference type="EMBL" id="PBK66903.1"/>
    </source>
</evidence>
<dbReference type="AlphaFoldDB" id="A0A2H3BSP7"/>
<sequence>MTEISSFAFRLAPSQVNWSESHAKTLSKDYPFTDIANETPDMYVQRTYLQFLWLPESIMPLTLLIPSLLRVNIASSSQPTTHPLHVLISSLLLTSRSAANKYHTDLPQLLSDGGGDGEIEETMMWYALSYEKADESEGQSRPGSVERAEELWMSEKWRDKWLERMERREVLIQILLHFLILSLPGPPPPSPSSESPSRKGKKQSPRKNASRTLIQTTEDRLEAFMDKLSMWQLINVVEQSSTSSKDDKEAELDWIQHFFRDVVEPQFKTSLPDQCSLLHSKIFRTSIFSDDETASQSSGRSSSPETQAQNGLLPRLKRARTLTADNTHDRHPSPALLIASSSTREVHARSLARSRSRSLSVSLAQEKERERAESVGANSKKRVLNREVSMSRVFKGKPKPKVEEVTKEQPKPVIPKPIHEGVTLVEATPVKPKPQKRLGLSKVHNSQTQVASSFFSSMLAAKNEEEEVWDLPSSSPDILLLKSTGSQGDGFGSDDEAMFVPLTPTKGRK</sequence>
<feature type="compositionally biased region" description="Polar residues" evidence="1">
    <location>
        <begin position="294"/>
        <end position="310"/>
    </location>
</feature>
<protein>
    <recommendedName>
        <fullName evidence="2">DNA replication regulator Sld3 C-terminal domain-containing protein</fullName>
    </recommendedName>
</protein>
<dbReference type="InterPro" id="IPR013948">
    <property type="entry name" value="DNA_replication_reg_Sld3_C"/>
</dbReference>
<name>A0A2H3BSP7_9AGAR</name>
<dbReference type="Proteomes" id="UP000218334">
    <property type="component" value="Unassembled WGS sequence"/>
</dbReference>
<evidence type="ECO:0000259" key="2">
    <source>
        <dbReference type="Pfam" id="PF08639"/>
    </source>
</evidence>